<reference evidence="1" key="2">
    <citation type="journal article" date="2015" name="Fish Shellfish Immunol.">
        <title>Early steps in the European eel (Anguilla anguilla)-Vibrio vulnificus interaction in the gills: Role of the RtxA13 toxin.</title>
        <authorList>
            <person name="Callol A."/>
            <person name="Pajuelo D."/>
            <person name="Ebbesson L."/>
            <person name="Teles M."/>
            <person name="MacKenzie S."/>
            <person name="Amaro C."/>
        </authorList>
    </citation>
    <scope>NUCLEOTIDE SEQUENCE</scope>
</reference>
<dbReference type="AlphaFoldDB" id="A0A0E9WAG4"/>
<protein>
    <submittedName>
        <fullName evidence="1">Uncharacterized protein</fullName>
    </submittedName>
</protein>
<name>A0A0E9WAG4_ANGAN</name>
<dbReference type="EMBL" id="GBXM01021306">
    <property type="protein sequence ID" value="JAH87271.1"/>
    <property type="molecule type" value="Transcribed_RNA"/>
</dbReference>
<accession>A0A0E9WAG4</accession>
<reference evidence="1" key="1">
    <citation type="submission" date="2014-11" db="EMBL/GenBank/DDBJ databases">
        <authorList>
            <person name="Amaro Gonzalez C."/>
        </authorList>
    </citation>
    <scope>NUCLEOTIDE SEQUENCE</scope>
</reference>
<proteinExistence type="predicted"/>
<sequence length="37" mass="4275">MSARSFKIVFFPLLVFFSFFSFGTLAERLKHLKGSAF</sequence>
<organism evidence="1">
    <name type="scientific">Anguilla anguilla</name>
    <name type="common">European freshwater eel</name>
    <name type="synonym">Muraena anguilla</name>
    <dbReference type="NCBI Taxonomy" id="7936"/>
    <lineage>
        <taxon>Eukaryota</taxon>
        <taxon>Metazoa</taxon>
        <taxon>Chordata</taxon>
        <taxon>Craniata</taxon>
        <taxon>Vertebrata</taxon>
        <taxon>Euteleostomi</taxon>
        <taxon>Actinopterygii</taxon>
        <taxon>Neopterygii</taxon>
        <taxon>Teleostei</taxon>
        <taxon>Anguilliformes</taxon>
        <taxon>Anguillidae</taxon>
        <taxon>Anguilla</taxon>
    </lineage>
</organism>
<evidence type="ECO:0000313" key="1">
    <source>
        <dbReference type="EMBL" id="JAH87271.1"/>
    </source>
</evidence>